<reference evidence="1" key="1">
    <citation type="submission" date="2021-02" db="EMBL/GenBank/DDBJ databases">
        <authorList>
            <person name="Nowell W R."/>
        </authorList>
    </citation>
    <scope>NUCLEOTIDE SEQUENCE</scope>
</reference>
<feature type="non-terminal residue" evidence="1">
    <location>
        <position position="24"/>
    </location>
</feature>
<dbReference type="AlphaFoldDB" id="A0A820I0A2"/>
<proteinExistence type="predicted"/>
<evidence type="ECO:0000313" key="2">
    <source>
        <dbReference type="Proteomes" id="UP000663836"/>
    </source>
</evidence>
<dbReference type="EMBL" id="CAJOBD010035666">
    <property type="protein sequence ID" value="CAF4300895.1"/>
    <property type="molecule type" value="Genomic_DNA"/>
</dbReference>
<sequence>MRSIAETVGLIQQNIQPAKQYKEN</sequence>
<dbReference type="Proteomes" id="UP000663836">
    <property type="component" value="Unassembled WGS sequence"/>
</dbReference>
<protein>
    <submittedName>
        <fullName evidence="1">Uncharacterized protein</fullName>
    </submittedName>
</protein>
<gene>
    <name evidence="1" type="ORF">JBS370_LOCUS40386</name>
</gene>
<organism evidence="1 2">
    <name type="scientific">Rotaria sordida</name>
    <dbReference type="NCBI Taxonomy" id="392033"/>
    <lineage>
        <taxon>Eukaryota</taxon>
        <taxon>Metazoa</taxon>
        <taxon>Spiralia</taxon>
        <taxon>Gnathifera</taxon>
        <taxon>Rotifera</taxon>
        <taxon>Eurotatoria</taxon>
        <taxon>Bdelloidea</taxon>
        <taxon>Philodinida</taxon>
        <taxon>Philodinidae</taxon>
        <taxon>Rotaria</taxon>
    </lineage>
</organism>
<comment type="caution">
    <text evidence="1">The sequence shown here is derived from an EMBL/GenBank/DDBJ whole genome shotgun (WGS) entry which is preliminary data.</text>
</comment>
<accession>A0A820I0A2</accession>
<name>A0A820I0A2_9BILA</name>
<evidence type="ECO:0000313" key="1">
    <source>
        <dbReference type="EMBL" id="CAF4300895.1"/>
    </source>
</evidence>